<sequence>MGAVFVDEHALFKQRIMRGGAKQALLPSETTHECGEVSLEERTLGEASKMAPSIDSHRDTIIILSDGEDDGRMAEKGPIQKIQLSEHLFMVQEGRMLQESIGKAVRSDRRDEERKKTVVAVHLPRGQSLLCDSSQSSDRDSVISKYE</sequence>
<comment type="caution">
    <text evidence="1">The sequence shown here is derived from an EMBL/GenBank/DDBJ whole genome shotgun (WGS) entry which is preliminary data.</text>
</comment>
<protein>
    <submittedName>
        <fullName evidence="1">Uncharacterized protein</fullName>
    </submittedName>
</protein>
<evidence type="ECO:0000313" key="2">
    <source>
        <dbReference type="Proteomes" id="UP001066276"/>
    </source>
</evidence>
<accession>A0AAV7KTK3</accession>
<dbReference type="Proteomes" id="UP001066276">
    <property type="component" value="Chromosome 12"/>
</dbReference>
<dbReference type="AlphaFoldDB" id="A0AAV7KTK3"/>
<proteinExistence type="predicted"/>
<reference evidence="1" key="1">
    <citation type="journal article" date="2022" name="bioRxiv">
        <title>Sequencing and chromosome-scale assembly of the giantPleurodeles waltlgenome.</title>
        <authorList>
            <person name="Brown T."/>
            <person name="Elewa A."/>
            <person name="Iarovenko S."/>
            <person name="Subramanian E."/>
            <person name="Araus A.J."/>
            <person name="Petzold A."/>
            <person name="Susuki M."/>
            <person name="Suzuki K.-i.T."/>
            <person name="Hayashi T."/>
            <person name="Toyoda A."/>
            <person name="Oliveira C."/>
            <person name="Osipova E."/>
            <person name="Leigh N.D."/>
            <person name="Simon A."/>
            <person name="Yun M.H."/>
        </authorList>
    </citation>
    <scope>NUCLEOTIDE SEQUENCE</scope>
    <source>
        <strain evidence="1">20211129_DDA</strain>
        <tissue evidence="1">Liver</tissue>
    </source>
</reference>
<organism evidence="1 2">
    <name type="scientific">Pleurodeles waltl</name>
    <name type="common">Iberian ribbed newt</name>
    <dbReference type="NCBI Taxonomy" id="8319"/>
    <lineage>
        <taxon>Eukaryota</taxon>
        <taxon>Metazoa</taxon>
        <taxon>Chordata</taxon>
        <taxon>Craniata</taxon>
        <taxon>Vertebrata</taxon>
        <taxon>Euteleostomi</taxon>
        <taxon>Amphibia</taxon>
        <taxon>Batrachia</taxon>
        <taxon>Caudata</taxon>
        <taxon>Salamandroidea</taxon>
        <taxon>Salamandridae</taxon>
        <taxon>Pleurodelinae</taxon>
        <taxon>Pleurodeles</taxon>
    </lineage>
</organism>
<name>A0AAV7KTK3_PLEWA</name>
<dbReference type="EMBL" id="JANPWB010000016">
    <property type="protein sequence ID" value="KAJ1081535.1"/>
    <property type="molecule type" value="Genomic_DNA"/>
</dbReference>
<evidence type="ECO:0000313" key="1">
    <source>
        <dbReference type="EMBL" id="KAJ1081535.1"/>
    </source>
</evidence>
<gene>
    <name evidence="1" type="ORF">NDU88_001715</name>
</gene>
<keyword evidence="2" id="KW-1185">Reference proteome</keyword>